<comment type="caution">
    <text evidence="2">The sequence shown here is derived from an EMBL/GenBank/DDBJ whole genome shotgun (WGS) entry which is preliminary data.</text>
</comment>
<proteinExistence type="predicted"/>
<evidence type="ECO:0000313" key="3">
    <source>
        <dbReference type="Proteomes" id="UP001430193"/>
    </source>
</evidence>
<dbReference type="Proteomes" id="UP001430193">
    <property type="component" value="Unassembled WGS sequence"/>
</dbReference>
<protein>
    <submittedName>
        <fullName evidence="2">Energy transducer TonB</fullName>
    </submittedName>
</protein>
<dbReference type="EMBL" id="JADIKF010000034">
    <property type="protein sequence ID" value="MBM7128641.1"/>
    <property type="molecule type" value="Genomic_DNA"/>
</dbReference>
<gene>
    <name evidence="2" type="ORF">ISS99_03815</name>
</gene>
<evidence type="ECO:0000256" key="1">
    <source>
        <dbReference type="SAM" id="MobiDB-lite"/>
    </source>
</evidence>
<sequence>MRKLAEASMLVTGSIDVMPDGSVRNYTIDRPEKISPTVLSLIQKSVPNWKFEAENGTTAVERAKMNLRLVARRTDDTHGSIAITGATFFDANAPTTDSVHSGSKRSLPRYPPEAIAARVSGTVFLIMQVGRQGQVEQVAAEQVNLGVYGSESQMHRFRDMLADASINAAKTWTFNVPTTGKQASDAHWNVRVPVAFNLTADNASNDTYGKWQAYIPGPREYIPWVQKDQLASQGSDAIPDGTLAPADQPLHLTTALDGT</sequence>
<accession>A0ABS2KBT4</accession>
<organism evidence="2 3">
    <name type="scientific">Dyella mobilis</name>
    <dbReference type="NCBI Taxonomy" id="1849582"/>
    <lineage>
        <taxon>Bacteria</taxon>
        <taxon>Pseudomonadati</taxon>
        <taxon>Pseudomonadota</taxon>
        <taxon>Gammaproteobacteria</taxon>
        <taxon>Lysobacterales</taxon>
        <taxon>Rhodanobacteraceae</taxon>
        <taxon>Dyella</taxon>
    </lineage>
</organism>
<reference evidence="2" key="1">
    <citation type="submission" date="2020-10" db="EMBL/GenBank/DDBJ databases">
        <title>Phylogeny of dyella-like bacteria.</title>
        <authorList>
            <person name="Fu J."/>
        </authorList>
    </citation>
    <scope>NUCLEOTIDE SEQUENCE</scope>
    <source>
        <strain evidence="2">DHON07</strain>
    </source>
</reference>
<dbReference type="Gene3D" id="3.30.1150.10">
    <property type="match status" value="1"/>
</dbReference>
<dbReference type="RefSeq" id="WP_204630260.1">
    <property type="nucleotide sequence ID" value="NZ_BSOC01000008.1"/>
</dbReference>
<feature type="region of interest" description="Disordered" evidence="1">
    <location>
        <begin position="235"/>
        <end position="259"/>
    </location>
</feature>
<dbReference type="SUPFAM" id="SSF74653">
    <property type="entry name" value="TolA/TonB C-terminal domain"/>
    <property type="match status" value="1"/>
</dbReference>
<evidence type="ECO:0000313" key="2">
    <source>
        <dbReference type="EMBL" id="MBM7128641.1"/>
    </source>
</evidence>
<name>A0ABS2KBT4_9GAMM</name>
<keyword evidence="3" id="KW-1185">Reference proteome</keyword>